<feature type="compositionally biased region" description="Polar residues" evidence="1">
    <location>
        <begin position="60"/>
        <end position="70"/>
    </location>
</feature>
<sequence>MHQYPVQRFVMEQFDGGDSKSAFLRNSRKEQRQDVTPVETRRRKRSISGSRHEWLEEEGSQNAIVTWSKE</sequence>
<dbReference type="AlphaFoldDB" id="A0A9I9ED57"/>
<feature type="region of interest" description="Disordered" evidence="1">
    <location>
        <begin position="17"/>
        <end position="70"/>
    </location>
</feature>
<accession>A0A9I9ED57</accession>
<name>A0A9I9ED57_CUCME</name>
<proteinExistence type="predicted"/>
<evidence type="ECO:0000256" key="1">
    <source>
        <dbReference type="SAM" id="MobiDB-lite"/>
    </source>
</evidence>
<dbReference type="EnsemblPlants" id="MELO3C032123.2.1">
    <property type="protein sequence ID" value="MELO3C032123.2.1"/>
    <property type="gene ID" value="MELO3C032123.2"/>
</dbReference>
<organism evidence="2">
    <name type="scientific">Cucumis melo</name>
    <name type="common">Muskmelon</name>
    <dbReference type="NCBI Taxonomy" id="3656"/>
    <lineage>
        <taxon>Eukaryota</taxon>
        <taxon>Viridiplantae</taxon>
        <taxon>Streptophyta</taxon>
        <taxon>Embryophyta</taxon>
        <taxon>Tracheophyta</taxon>
        <taxon>Spermatophyta</taxon>
        <taxon>Magnoliopsida</taxon>
        <taxon>eudicotyledons</taxon>
        <taxon>Gunneridae</taxon>
        <taxon>Pentapetalae</taxon>
        <taxon>rosids</taxon>
        <taxon>fabids</taxon>
        <taxon>Cucurbitales</taxon>
        <taxon>Cucurbitaceae</taxon>
        <taxon>Benincaseae</taxon>
        <taxon>Cucumis</taxon>
    </lineage>
</organism>
<reference evidence="2" key="1">
    <citation type="submission" date="2023-03" db="UniProtKB">
        <authorList>
            <consortium name="EnsemblPlants"/>
        </authorList>
    </citation>
    <scope>IDENTIFICATION</scope>
</reference>
<evidence type="ECO:0000313" key="2">
    <source>
        <dbReference type="EnsemblPlants" id="MELO3C032123.2.1"/>
    </source>
</evidence>
<dbReference type="Gramene" id="MELO3C032123.2.1">
    <property type="protein sequence ID" value="MELO3C032123.2.1"/>
    <property type="gene ID" value="MELO3C032123.2"/>
</dbReference>
<protein>
    <submittedName>
        <fullName evidence="2">Uncharacterized protein</fullName>
    </submittedName>
</protein>